<dbReference type="Pfam" id="PF01547">
    <property type="entry name" value="SBP_bac_1"/>
    <property type="match status" value="1"/>
</dbReference>
<keyword evidence="7" id="KW-1185">Reference proteome</keyword>
<keyword evidence="3" id="KW-0804">Transcription</keyword>
<evidence type="ECO:0000313" key="7">
    <source>
        <dbReference type="Proteomes" id="UP001589792"/>
    </source>
</evidence>
<dbReference type="PANTHER" id="PTHR30146">
    <property type="entry name" value="LACI-RELATED TRANSCRIPTIONAL REPRESSOR"/>
    <property type="match status" value="1"/>
</dbReference>
<evidence type="ECO:0000256" key="2">
    <source>
        <dbReference type="ARBA" id="ARBA00023125"/>
    </source>
</evidence>
<dbReference type="SUPFAM" id="SSF47413">
    <property type="entry name" value="lambda repressor-like DNA-binding domains"/>
    <property type="match status" value="1"/>
</dbReference>
<dbReference type="InterPro" id="IPR006059">
    <property type="entry name" value="SBP"/>
</dbReference>
<dbReference type="Pfam" id="PF00356">
    <property type="entry name" value="LacI"/>
    <property type="match status" value="1"/>
</dbReference>
<dbReference type="SUPFAM" id="SSF53850">
    <property type="entry name" value="Periplasmic binding protein-like II"/>
    <property type="match status" value="1"/>
</dbReference>
<evidence type="ECO:0000313" key="6">
    <source>
        <dbReference type="EMBL" id="MFC0226877.1"/>
    </source>
</evidence>
<evidence type="ECO:0000256" key="3">
    <source>
        <dbReference type="ARBA" id="ARBA00023163"/>
    </source>
</evidence>
<evidence type="ECO:0000259" key="4">
    <source>
        <dbReference type="PROSITE" id="PS50932"/>
    </source>
</evidence>
<evidence type="ECO:0000256" key="1">
    <source>
        <dbReference type="ARBA" id="ARBA00023015"/>
    </source>
</evidence>
<evidence type="ECO:0000259" key="5">
    <source>
        <dbReference type="PROSITE" id="PS50943"/>
    </source>
</evidence>
<protein>
    <submittedName>
        <fullName evidence="6">Extracellular solute-binding protein</fullName>
    </submittedName>
</protein>
<keyword evidence="2" id="KW-0238">DNA-binding</keyword>
<name>A0ABV6ECZ2_9GAMM</name>
<gene>
    <name evidence="6" type="ORF">ACFFJ3_10240</name>
</gene>
<dbReference type="PROSITE" id="PS00356">
    <property type="entry name" value="HTH_LACI_1"/>
    <property type="match status" value="1"/>
</dbReference>
<dbReference type="PROSITE" id="PS50943">
    <property type="entry name" value="HTH_CROC1"/>
    <property type="match status" value="1"/>
</dbReference>
<dbReference type="SMART" id="SM00354">
    <property type="entry name" value="HTH_LACI"/>
    <property type="match status" value="1"/>
</dbReference>
<dbReference type="RefSeq" id="WP_380674875.1">
    <property type="nucleotide sequence ID" value="NZ_CP173186.1"/>
</dbReference>
<sequence>MATIKDIAKLAGVSHGTVSNVLNGRGNVSVEKIEAVKKAAQQMGYQINAQAQSLRTSKNSGAALILPHINTEQYHQLYCGLRQSLRASFADDLDLYITNDIPSAETDILQTLAAKSYQTVITVSCLADSEIYYQTLRLPKERILFVYRHPLQAQARFSLDYAQAAEAIAIEIAREHPQQVGVLCEPLAYTNSQLFVATLTDTLTRLSPSTQLRVIPSPASECHTAAFDFFDGQPPQVLVAQDSDKSRCLTQAAYLGSTEPCPAIWQLSDNNPAVIANQYSYQMNYTRLGAEIARFICATEPQPTEQIIANHGFALDIRPTATVSGRDETLNMLILPSPSTDALKKLLPHFYRQTGIKVNLAVYPYDEVFEILSNLHLHPYYDLLRIDIACFPWFAEKMLMPLAEIAPQLPALLDNFSAEINHHFSLIEGKAYALPFDASTQLLFYRRDLFEDPTLKRMFYEKSGNELKIPTNFEEFDAITAFFTATHQPDNPLRPIGSSTTLGSSGLIASEYLLRYYALGGRLVHQDKPIQLEPSVAIQALQQYLQQLSVTINLKSEWWNASVTQFEQGQLAMLIMYMNLFNDVAHSPLSTAIGYAPVPGNLPQMGGGLLGMSRFSNKKVQAEQFFHWLYSAEITEHLVLLGGNSAHHSIYQNQRILHLYPWFNLLRDNPATGIRESRGLQGELFNLRHAEIIIGQGVTNVVNKIMDAEQAIYYVNQRLLNEAQT</sequence>
<dbReference type="Proteomes" id="UP001589792">
    <property type="component" value="Unassembled WGS sequence"/>
</dbReference>
<dbReference type="PROSITE" id="PS50932">
    <property type="entry name" value="HTH_LACI_2"/>
    <property type="match status" value="1"/>
</dbReference>
<comment type="caution">
    <text evidence="6">The sequence shown here is derived from an EMBL/GenBank/DDBJ whole genome shotgun (WGS) entry which is preliminary data.</text>
</comment>
<keyword evidence="1" id="KW-0805">Transcription regulation</keyword>
<dbReference type="InterPro" id="IPR001387">
    <property type="entry name" value="Cro/C1-type_HTH"/>
</dbReference>
<dbReference type="InterPro" id="IPR000843">
    <property type="entry name" value="HTH_LacI"/>
</dbReference>
<organism evidence="6 7">
    <name type="scientific">Serratia aquatilis</name>
    <dbReference type="NCBI Taxonomy" id="1737515"/>
    <lineage>
        <taxon>Bacteria</taxon>
        <taxon>Pseudomonadati</taxon>
        <taxon>Pseudomonadota</taxon>
        <taxon>Gammaproteobacteria</taxon>
        <taxon>Enterobacterales</taxon>
        <taxon>Yersiniaceae</taxon>
        <taxon>Serratia</taxon>
    </lineage>
</organism>
<dbReference type="PRINTS" id="PR00036">
    <property type="entry name" value="HTHLACI"/>
</dbReference>
<feature type="domain" description="HTH cro/C1-type" evidence="5">
    <location>
        <begin position="3"/>
        <end position="39"/>
    </location>
</feature>
<feature type="domain" description="HTH lacI-type" evidence="4">
    <location>
        <begin position="2"/>
        <end position="56"/>
    </location>
</feature>
<dbReference type="EMBL" id="JBHLXG010000008">
    <property type="protein sequence ID" value="MFC0226877.1"/>
    <property type="molecule type" value="Genomic_DNA"/>
</dbReference>
<dbReference type="PANTHER" id="PTHR30146:SF109">
    <property type="entry name" value="HTH-TYPE TRANSCRIPTIONAL REGULATOR GALS"/>
    <property type="match status" value="1"/>
</dbReference>
<reference evidence="6 7" key="1">
    <citation type="submission" date="2024-09" db="EMBL/GenBank/DDBJ databases">
        <authorList>
            <person name="Sun Q."/>
            <person name="Mori K."/>
        </authorList>
    </citation>
    <scope>NUCLEOTIDE SEQUENCE [LARGE SCALE GENOMIC DNA]</scope>
    <source>
        <strain evidence="6 7">CCM 8626</strain>
    </source>
</reference>
<dbReference type="Gene3D" id="3.40.190.10">
    <property type="entry name" value="Periplasmic binding protein-like II"/>
    <property type="match status" value="2"/>
</dbReference>
<dbReference type="CDD" id="cd01392">
    <property type="entry name" value="HTH_LacI"/>
    <property type="match status" value="1"/>
</dbReference>
<proteinExistence type="predicted"/>
<dbReference type="InterPro" id="IPR010982">
    <property type="entry name" value="Lambda_DNA-bd_dom_sf"/>
</dbReference>
<dbReference type="Gene3D" id="3.40.50.2300">
    <property type="match status" value="1"/>
</dbReference>
<accession>A0ABV6ECZ2</accession>
<dbReference type="Gene3D" id="1.10.260.40">
    <property type="entry name" value="lambda repressor-like DNA-binding domains"/>
    <property type="match status" value="1"/>
</dbReference>